<dbReference type="PANTHER" id="PTHR28498">
    <property type="entry name" value="ZINC FINGER SWIM DOMAIN-CONTAINING PROTEIN 7"/>
    <property type="match status" value="1"/>
</dbReference>
<dbReference type="EMBL" id="BQFW01000007">
    <property type="protein sequence ID" value="GJJ73024.1"/>
    <property type="molecule type" value="Genomic_DNA"/>
</dbReference>
<dbReference type="GO" id="GO:0008270">
    <property type="term" value="F:zinc ion binding"/>
    <property type="evidence" value="ECO:0007669"/>
    <property type="project" value="UniProtKB-KW"/>
</dbReference>
<sequence>MSQPHLPYTPRAVDALQALLNSVAEAGEFTDDYIMVLTTLCGQFGDLENTVVMGALRLLDMSDSVEKITAERSRRYLYKVRDIEMENMFYVCRPSQRYCSCGKFLQVLSSDAIVCEHVLAAQLTGALGALKESVVSDKDFLEHS</sequence>
<dbReference type="OrthoDB" id="337581at2759"/>
<dbReference type="PROSITE" id="PS50966">
    <property type="entry name" value="ZF_SWIM"/>
    <property type="match status" value="1"/>
</dbReference>
<gene>
    <name evidence="3" type="ORF">EMPS_05382</name>
</gene>
<comment type="caution">
    <text evidence="3">The sequence shown here is derived from an EMBL/GenBank/DDBJ whole genome shotgun (WGS) entry which is preliminary data.</text>
</comment>
<protein>
    <recommendedName>
        <fullName evidence="2">SWIM-type domain-containing protein</fullName>
    </recommendedName>
</protein>
<evidence type="ECO:0000256" key="1">
    <source>
        <dbReference type="PROSITE-ProRule" id="PRU00325"/>
    </source>
</evidence>
<name>A0A9P3HAC7_9FUNG</name>
<dbReference type="InterPro" id="IPR007527">
    <property type="entry name" value="Znf_SWIM"/>
</dbReference>
<dbReference type="GO" id="GO:0097196">
    <property type="term" value="C:Shu complex"/>
    <property type="evidence" value="ECO:0007669"/>
    <property type="project" value="TreeGrafter"/>
</dbReference>
<evidence type="ECO:0000313" key="4">
    <source>
        <dbReference type="Proteomes" id="UP000827284"/>
    </source>
</evidence>
<keyword evidence="1" id="KW-0862">Zinc</keyword>
<dbReference type="GO" id="GO:0000724">
    <property type="term" value="P:double-strand break repair via homologous recombination"/>
    <property type="evidence" value="ECO:0007669"/>
    <property type="project" value="TreeGrafter"/>
</dbReference>
<evidence type="ECO:0000259" key="2">
    <source>
        <dbReference type="PROSITE" id="PS50966"/>
    </source>
</evidence>
<dbReference type="AlphaFoldDB" id="A0A9P3HAC7"/>
<dbReference type="Pfam" id="PF04434">
    <property type="entry name" value="SWIM"/>
    <property type="match status" value="1"/>
</dbReference>
<reference evidence="3" key="2">
    <citation type="journal article" date="2022" name="Microbiol. Resour. Announc.">
        <title>Whole-Genome Sequence of Entomortierella parvispora E1425, a Mucoromycotan Fungus Associated with Burkholderiaceae-Related Endosymbiotic Bacteria.</title>
        <authorList>
            <person name="Herlambang A."/>
            <person name="Guo Y."/>
            <person name="Takashima Y."/>
            <person name="Narisawa K."/>
            <person name="Ohta H."/>
            <person name="Nishizawa T."/>
        </authorList>
    </citation>
    <scope>NUCLEOTIDE SEQUENCE</scope>
    <source>
        <strain evidence="3">E1425</strain>
    </source>
</reference>
<proteinExistence type="predicted"/>
<reference evidence="3" key="1">
    <citation type="submission" date="2021-11" db="EMBL/GenBank/DDBJ databases">
        <authorList>
            <person name="Herlambang A."/>
            <person name="Guo Y."/>
            <person name="Takashima Y."/>
            <person name="Nishizawa T."/>
        </authorList>
    </citation>
    <scope>NUCLEOTIDE SEQUENCE</scope>
    <source>
        <strain evidence="3">E1425</strain>
    </source>
</reference>
<evidence type="ECO:0000313" key="3">
    <source>
        <dbReference type="EMBL" id="GJJ73024.1"/>
    </source>
</evidence>
<dbReference type="PANTHER" id="PTHR28498:SF1">
    <property type="entry name" value="ZINC FINGER SWIM DOMAIN-CONTAINING PROTEIN 7"/>
    <property type="match status" value="1"/>
</dbReference>
<keyword evidence="1" id="KW-0863">Zinc-finger</keyword>
<keyword evidence="4" id="KW-1185">Reference proteome</keyword>
<keyword evidence="1" id="KW-0479">Metal-binding</keyword>
<accession>A0A9P3HAC7</accession>
<organism evidence="3 4">
    <name type="scientific">Entomortierella parvispora</name>
    <dbReference type="NCBI Taxonomy" id="205924"/>
    <lineage>
        <taxon>Eukaryota</taxon>
        <taxon>Fungi</taxon>
        <taxon>Fungi incertae sedis</taxon>
        <taxon>Mucoromycota</taxon>
        <taxon>Mortierellomycotina</taxon>
        <taxon>Mortierellomycetes</taxon>
        <taxon>Mortierellales</taxon>
        <taxon>Mortierellaceae</taxon>
        <taxon>Entomortierella</taxon>
    </lineage>
</organism>
<feature type="domain" description="SWIM-type" evidence="2">
    <location>
        <begin position="78"/>
        <end position="126"/>
    </location>
</feature>
<dbReference type="Proteomes" id="UP000827284">
    <property type="component" value="Unassembled WGS sequence"/>
</dbReference>